<dbReference type="Proteomes" id="UP000028826">
    <property type="component" value="Unassembled WGS sequence"/>
</dbReference>
<evidence type="ECO:0000313" key="5">
    <source>
        <dbReference type="Proteomes" id="UP000028826"/>
    </source>
</evidence>
<dbReference type="Pfam" id="PF14559">
    <property type="entry name" value="TPR_19"/>
    <property type="match status" value="2"/>
</dbReference>
<proteinExistence type="predicted"/>
<dbReference type="EMBL" id="JGYG01000013">
    <property type="protein sequence ID" value="KFI26994.1"/>
    <property type="molecule type" value="Genomic_DNA"/>
</dbReference>
<evidence type="ECO:0000256" key="3">
    <source>
        <dbReference type="SAM" id="Phobius"/>
    </source>
</evidence>
<dbReference type="PANTHER" id="PTHR45586">
    <property type="entry name" value="TPR REPEAT-CONTAINING PROTEIN PA4667"/>
    <property type="match status" value="1"/>
</dbReference>
<dbReference type="OrthoDB" id="7637125at2"/>
<comment type="caution">
    <text evidence="4">The sequence shown here is derived from an EMBL/GenBank/DDBJ whole genome shotgun (WGS) entry which is preliminary data.</text>
</comment>
<sequence>MDEGENVTGRKVLRGRIGLGIALAAGIGLLAGCESSEEKAQKHYESGLALLEQGDVSRAMVEFRNVFSLDGNHQEARQTYARLLREQGSVREAYSQYLRLVEQYPDNAEGNRALAEMALDASNWDDADRYGRAALRLAPDEPEVQGIGAMIDYRAALMSRDEAAGQAALQRAQALVGQHPELVVARRVTLDSLVRKSDWEAVLASLDEGLQHDPNSFEFQRMRAAALFQLGRTDDLEAQLRQMALANPEDTEIENSLLGLFINQKRPEAAEEFLRSRVDPASADPAARQRLVSFIAQTRGMPAARQEIDRIVAGNPPKVGIYRTMRAGIDFDAGNRDGAMAEMQSIIDSKPEPDVLNQARVTLARMMAQVGNKVGGRALVEEVLASTPSDVDALKLKGNWLIDDDRTGDALVALRSALEYAPRDPQIMTLMARAHERDGSRDLMGEMLSQAVVASSRAPSESLRYAAFLEQDGKHLPAEDALVNALRLQPRNVDLLSALGRVYVAMKDWPRADHVVRTLKEIGTDQAVNSANEITANRLAALNQDQELAAFLRGLAAEGDSGPGVELALIRTSLLRGDTQEALRQADALLAKTPDNPTALYLHAAVLLSAGQKEGLDEMRALTQSHPGFEMGWAALHNALLSTGDTEGAGKVLEAGLAAIPTAPTLSWIKAGILEKSGDIDGAITLYEAMYERDSNSPIIANNLASLLAGYRSDDASLDRAYTVARRLRGTTVPAFQDTYGWIAYRRGNFDEALSNLEPAAQGLPQDGTVQYHLAMTYSALGRKDEAKQLLLRLDEGAIPLPADYADRVKAELARLAVPDAPVVSTPEARN</sequence>
<keyword evidence="3" id="KW-0472">Membrane</keyword>
<dbReference type="InterPro" id="IPR051012">
    <property type="entry name" value="CellSynth/LPSAsmb/PSIAsmb"/>
</dbReference>
<evidence type="ECO:0000256" key="2">
    <source>
        <dbReference type="ARBA" id="ARBA00022803"/>
    </source>
</evidence>
<keyword evidence="5" id="KW-1185">Reference proteome</keyword>
<keyword evidence="3" id="KW-1133">Transmembrane helix</keyword>
<dbReference type="RefSeq" id="WP_051911325.1">
    <property type="nucleotide sequence ID" value="NZ_JGYG01000013.1"/>
</dbReference>
<keyword evidence="3" id="KW-0812">Transmembrane</keyword>
<dbReference type="AlphaFoldDB" id="A0A086XY94"/>
<dbReference type="STRING" id="195105.CN97_02275"/>
<feature type="transmembrane region" description="Helical" evidence="3">
    <location>
        <begin position="12"/>
        <end position="32"/>
    </location>
</feature>
<evidence type="ECO:0000256" key="1">
    <source>
        <dbReference type="ARBA" id="ARBA00022737"/>
    </source>
</evidence>
<evidence type="ECO:0000313" key="4">
    <source>
        <dbReference type="EMBL" id="KFI26994.1"/>
    </source>
</evidence>
<reference evidence="4 5" key="1">
    <citation type="submission" date="2014-03" db="EMBL/GenBank/DDBJ databases">
        <title>Genome of Haematobacter massiliensis CCUG 47968.</title>
        <authorList>
            <person name="Wang D."/>
            <person name="Wang G."/>
        </authorList>
    </citation>
    <scope>NUCLEOTIDE SEQUENCE [LARGE SCALE GENOMIC DNA]</scope>
    <source>
        <strain evidence="4 5">CCUG 47968</strain>
    </source>
</reference>
<organism evidence="4 5">
    <name type="scientific">Haematobacter massiliensis</name>
    <dbReference type="NCBI Taxonomy" id="195105"/>
    <lineage>
        <taxon>Bacteria</taxon>
        <taxon>Pseudomonadati</taxon>
        <taxon>Pseudomonadota</taxon>
        <taxon>Alphaproteobacteria</taxon>
        <taxon>Rhodobacterales</taxon>
        <taxon>Paracoccaceae</taxon>
        <taxon>Haematobacter</taxon>
    </lineage>
</organism>
<gene>
    <name evidence="4" type="ORF">CN97_02275</name>
</gene>
<accession>A0A086XY94</accession>
<dbReference type="SMART" id="SM00028">
    <property type="entry name" value="TPR"/>
    <property type="match status" value="4"/>
</dbReference>
<keyword evidence="2" id="KW-0802">TPR repeat</keyword>
<keyword evidence="1" id="KW-0677">Repeat</keyword>
<name>A0A086XY94_9RHOB</name>
<dbReference type="Pfam" id="PF13432">
    <property type="entry name" value="TPR_16"/>
    <property type="match status" value="2"/>
</dbReference>
<dbReference type="PANTHER" id="PTHR45586:SF1">
    <property type="entry name" value="LIPOPOLYSACCHARIDE ASSEMBLY PROTEIN B"/>
    <property type="match status" value="1"/>
</dbReference>
<dbReference type="InterPro" id="IPR019734">
    <property type="entry name" value="TPR_rpt"/>
</dbReference>
<dbReference type="InterPro" id="IPR011990">
    <property type="entry name" value="TPR-like_helical_dom_sf"/>
</dbReference>
<dbReference type="SUPFAM" id="SSF48452">
    <property type="entry name" value="TPR-like"/>
    <property type="match status" value="3"/>
</dbReference>
<dbReference type="Gene3D" id="1.25.40.10">
    <property type="entry name" value="Tetratricopeptide repeat domain"/>
    <property type="match status" value="5"/>
</dbReference>
<protein>
    <submittedName>
        <fullName evidence="4">Uncharacterized protein</fullName>
    </submittedName>
</protein>
<dbReference type="eggNOG" id="COG0457">
    <property type="taxonomic scope" value="Bacteria"/>
</dbReference>